<name>A0A4Y2S8C0_ARAVE</name>
<evidence type="ECO:0000256" key="1">
    <source>
        <dbReference type="ARBA" id="ARBA00023157"/>
    </source>
</evidence>
<dbReference type="AlphaFoldDB" id="A0A4Y2S8C0"/>
<dbReference type="InterPro" id="IPR036857">
    <property type="entry name" value="Thyroglobulin_1_sf"/>
</dbReference>
<evidence type="ECO:0000259" key="3">
    <source>
        <dbReference type="PROSITE" id="PS51162"/>
    </source>
</evidence>
<feature type="domain" description="Thyroglobulin type-1" evidence="3">
    <location>
        <begin position="1"/>
        <end position="58"/>
    </location>
</feature>
<dbReference type="OrthoDB" id="406800at2759"/>
<reference evidence="4 5" key="1">
    <citation type="journal article" date="2019" name="Sci. Rep.">
        <title>Orb-weaving spider Araneus ventricosus genome elucidates the spidroin gene catalogue.</title>
        <authorList>
            <person name="Kono N."/>
            <person name="Nakamura H."/>
            <person name="Ohtoshi R."/>
            <person name="Moran D.A.P."/>
            <person name="Shinohara A."/>
            <person name="Yoshida Y."/>
            <person name="Fujiwara M."/>
            <person name="Mori M."/>
            <person name="Tomita M."/>
            <person name="Arakawa K."/>
        </authorList>
    </citation>
    <scope>NUCLEOTIDE SEQUENCE [LARGE SCALE GENOMIC DNA]</scope>
</reference>
<dbReference type="Gene3D" id="4.10.800.10">
    <property type="entry name" value="Thyroglobulin type-1"/>
    <property type="match status" value="2"/>
</dbReference>
<keyword evidence="1 2" id="KW-1015">Disulfide bond</keyword>
<dbReference type="PROSITE" id="PS51162">
    <property type="entry name" value="THYROGLOBULIN_1_2"/>
    <property type="match status" value="1"/>
</dbReference>
<keyword evidence="5" id="KW-1185">Reference proteome</keyword>
<evidence type="ECO:0000313" key="5">
    <source>
        <dbReference type="Proteomes" id="UP000499080"/>
    </source>
</evidence>
<feature type="disulfide bond" evidence="2">
    <location>
        <begin position="38"/>
        <end position="58"/>
    </location>
</feature>
<dbReference type="SUPFAM" id="SSF57610">
    <property type="entry name" value="Thyroglobulin type-1 domain"/>
    <property type="match status" value="2"/>
</dbReference>
<dbReference type="EMBL" id="BGPR01020297">
    <property type="protein sequence ID" value="GBN84287.1"/>
    <property type="molecule type" value="Genomic_DNA"/>
</dbReference>
<evidence type="ECO:0000313" key="4">
    <source>
        <dbReference type="EMBL" id="GBN84287.1"/>
    </source>
</evidence>
<gene>
    <name evidence="4" type="ORF">AVEN_36068_1</name>
</gene>
<evidence type="ECO:0000256" key="2">
    <source>
        <dbReference type="PROSITE-ProRule" id="PRU00500"/>
    </source>
</evidence>
<sequence>MLRSPSASKIWMMPKCHKDGSFQELQCFDNPGPDDCMCVYKNGEALTRLHQGLNITQCFCYAIAYERYLKNKGAGIMKCDGSGYFKPLQCPWNSNKCSCVSRYGEEVAPPSNDRKSCDDVAHLL</sequence>
<comment type="caution">
    <text evidence="2">Lacks conserved residue(s) required for the propagation of feature annotation.</text>
</comment>
<dbReference type="SMART" id="SM00211">
    <property type="entry name" value="TY"/>
    <property type="match status" value="2"/>
</dbReference>
<proteinExistence type="predicted"/>
<organism evidence="4 5">
    <name type="scientific">Araneus ventricosus</name>
    <name type="common">Orbweaver spider</name>
    <name type="synonym">Epeira ventricosa</name>
    <dbReference type="NCBI Taxonomy" id="182803"/>
    <lineage>
        <taxon>Eukaryota</taxon>
        <taxon>Metazoa</taxon>
        <taxon>Ecdysozoa</taxon>
        <taxon>Arthropoda</taxon>
        <taxon>Chelicerata</taxon>
        <taxon>Arachnida</taxon>
        <taxon>Araneae</taxon>
        <taxon>Araneomorphae</taxon>
        <taxon>Entelegynae</taxon>
        <taxon>Araneoidea</taxon>
        <taxon>Araneidae</taxon>
        <taxon>Araneus</taxon>
    </lineage>
</organism>
<protein>
    <recommendedName>
        <fullName evidence="3">Thyroglobulin type-1 domain-containing protein</fullName>
    </recommendedName>
</protein>
<dbReference type="InterPro" id="IPR000716">
    <property type="entry name" value="Thyroglobulin_1"/>
</dbReference>
<accession>A0A4Y2S8C0</accession>
<dbReference type="Proteomes" id="UP000499080">
    <property type="component" value="Unassembled WGS sequence"/>
</dbReference>
<comment type="caution">
    <text evidence="4">The sequence shown here is derived from an EMBL/GenBank/DDBJ whole genome shotgun (WGS) entry which is preliminary data.</text>
</comment>
<dbReference type="Pfam" id="PF00086">
    <property type="entry name" value="Thyroglobulin_1"/>
    <property type="match status" value="2"/>
</dbReference>